<gene>
    <name evidence="2" type="ORF">GUJ93_ZPchr0012g21141</name>
</gene>
<accession>A0A8J5WQA4</accession>
<dbReference type="AlphaFoldDB" id="A0A8J5WQA4"/>
<reference evidence="2" key="1">
    <citation type="journal article" date="2021" name="bioRxiv">
        <title>Whole Genome Assembly and Annotation of Northern Wild Rice, Zizania palustris L., Supports a Whole Genome Duplication in the Zizania Genus.</title>
        <authorList>
            <person name="Haas M."/>
            <person name="Kono T."/>
            <person name="Macchietto M."/>
            <person name="Millas R."/>
            <person name="McGilp L."/>
            <person name="Shao M."/>
            <person name="Duquette J."/>
            <person name="Hirsch C.N."/>
            <person name="Kimball J."/>
        </authorList>
    </citation>
    <scope>NUCLEOTIDE SEQUENCE</scope>
    <source>
        <tissue evidence="2">Fresh leaf tissue</tissue>
    </source>
</reference>
<dbReference type="EMBL" id="JAAALK010000080">
    <property type="protein sequence ID" value="KAG8094366.1"/>
    <property type="molecule type" value="Genomic_DNA"/>
</dbReference>
<reference evidence="2" key="2">
    <citation type="submission" date="2021-02" db="EMBL/GenBank/DDBJ databases">
        <authorList>
            <person name="Kimball J.A."/>
            <person name="Haas M.W."/>
            <person name="Macchietto M."/>
            <person name="Kono T."/>
            <person name="Duquette J."/>
            <person name="Shao M."/>
        </authorList>
    </citation>
    <scope>NUCLEOTIDE SEQUENCE</scope>
    <source>
        <tissue evidence="2">Fresh leaf tissue</tissue>
    </source>
</reference>
<evidence type="ECO:0000313" key="3">
    <source>
        <dbReference type="Proteomes" id="UP000729402"/>
    </source>
</evidence>
<sequence length="142" mass="15607">MRRSARVIRNGSSRTPGCNRCADGKRRVLPRSRGDSLQRCHSGEEAVRGLEIRHQEHRPFVGKRPTAPGSVDGSMTRRARRFPILPPPPTLPPPPAIVASSADRSQRQPVRTSPPAYGLHAMGSNAEPAKGLLPYLRHVDEL</sequence>
<name>A0A8J5WQA4_ZIZPA</name>
<feature type="compositionally biased region" description="Pro residues" evidence="1">
    <location>
        <begin position="84"/>
        <end position="96"/>
    </location>
</feature>
<proteinExistence type="predicted"/>
<dbReference type="Proteomes" id="UP000729402">
    <property type="component" value="Unassembled WGS sequence"/>
</dbReference>
<keyword evidence="3" id="KW-1185">Reference proteome</keyword>
<feature type="region of interest" description="Disordered" evidence="1">
    <location>
        <begin position="80"/>
        <end position="127"/>
    </location>
</feature>
<evidence type="ECO:0000256" key="1">
    <source>
        <dbReference type="SAM" id="MobiDB-lite"/>
    </source>
</evidence>
<protein>
    <submittedName>
        <fullName evidence="2">Uncharacterized protein</fullName>
    </submittedName>
</protein>
<organism evidence="2 3">
    <name type="scientific">Zizania palustris</name>
    <name type="common">Northern wild rice</name>
    <dbReference type="NCBI Taxonomy" id="103762"/>
    <lineage>
        <taxon>Eukaryota</taxon>
        <taxon>Viridiplantae</taxon>
        <taxon>Streptophyta</taxon>
        <taxon>Embryophyta</taxon>
        <taxon>Tracheophyta</taxon>
        <taxon>Spermatophyta</taxon>
        <taxon>Magnoliopsida</taxon>
        <taxon>Liliopsida</taxon>
        <taxon>Poales</taxon>
        <taxon>Poaceae</taxon>
        <taxon>BOP clade</taxon>
        <taxon>Oryzoideae</taxon>
        <taxon>Oryzeae</taxon>
        <taxon>Zizaniinae</taxon>
        <taxon>Zizania</taxon>
    </lineage>
</organism>
<evidence type="ECO:0000313" key="2">
    <source>
        <dbReference type="EMBL" id="KAG8094366.1"/>
    </source>
</evidence>
<comment type="caution">
    <text evidence="2">The sequence shown here is derived from an EMBL/GenBank/DDBJ whole genome shotgun (WGS) entry which is preliminary data.</text>
</comment>